<evidence type="ECO:0000256" key="2">
    <source>
        <dbReference type="ARBA" id="ARBA00023015"/>
    </source>
</evidence>
<name>A0A9D2EE47_9MICO</name>
<dbReference type="Proteomes" id="UP000824037">
    <property type="component" value="Unassembled WGS sequence"/>
</dbReference>
<dbReference type="InterPro" id="IPR036388">
    <property type="entry name" value="WH-like_DNA-bd_sf"/>
</dbReference>
<evidence type="ECO:0000259" key="5">
    <source>
        <dbReference type="PROSITE" id="PS50931"/>
    </source>
</evidence>
<dbReference type="PROSITE" id="PS50931">
    <property type="entry name" value="HTH_LYSR"/>
    <property type="match status" value="1"/>
</dbReference>
<reference evidence="6" key="1">
    <citation type="journal article" date="2021" name="PeerJ">
        <title>Extensive microbial diversity within the chicken gut microbiome revealed by metagenomics and culture.</title>
        <authorList>
            <person name="Gilroy R."/>
            <person name="Ravi A."/>
            <person name="Getino M."/>
            <person name="Pursley I."/>
            <person name="Horton D.L."/>
            <person name="Alikhan N.F."/>
            <person name="Baker D."/>
            <person name="Gharbi K."/>
            <person name="Hall N."/>
            <person name="Watson M."/>
            <person name="Adriaenssens E.M."/>
            <person name="Foster-Nyarko E."/>
            <person name="Jarju S."/>
            <person name="Secka A."/>
            <person name="Antonio M."/>
            <person name="Oren A."/>
            <person name="Chaudhuri R.R."/>
            <person name="La Ragione R."/>
            <person name="Hildebrand F."/>
            <person name="Pallen M.J."/>
        </authorList>
    </citation>
    <scope>NUCLEOTIDE SEQUENCE</scope>
    <source>
        <strain evidence="6">ChiGjej4B4-7305</strain>
    </source>
</reference>
<sequence length="296" mass="32146">MVSLNQLEVLVAVVEAGGFSGAARNLYMSQPSVSNHVRNLEGSLGVPLVERTTHGARTTPAGDVVVDHARQVFDLLDSLEHAVARFQGLEAGRLVVAGTTTIGTYLLPRLVAEFTERAPNVECQIRVGNQAAVEQWLMRGEVALGLCIDQPQEPLETEPLFQEKMVLVAAAGSELVGAPRSPADLAGQRFLLREKGSATRRLQEDILRSWHLESADRWELWGPETLKEAAVEGLGVALLSEHIVRREQDAGLLASVEVDPPLPGRSISLVRRADHKLTPPEEAFVAQLGAMRSWPA</sequence>
<dbReference type="SUPFAM" id="SSF46785">
    <property type="entry name" value="Winged helix' DNA-binding domain"/>
    <property type="match status" value="1"/>
</dbReference>
<organism evidence="6 7">
    <name type="scientific">Candidatus Ruania gallistercoris</name>
    <dbReference type="NCBI Taxonomy" id="2838746"/>
    <lineage>
        <taxon>Bacteria</taxon>
        <taxon>Bacillati</taxon>
        <taxon>Actinomycetota</taxon>
        <taxon>Actinomycetes</taxon>
        <taxon>Micrococcales</taxon>
        <taxon>Ruaniaceae</taxon>
        <taxon>Ruania</taxon>
    </lineage>
</organism>
<dbReference type="GO" id="GO:0003700">
    <property type="term" value="F:DNA-binding transcription factor activity"/>
    <property type="evidence" value="ECO:0007669"/>
    <property type="project" value="InterPro"/>
</dbReference>
<evidence type="ECO:0000313" key="7">
    <source>
        <dbReference type="Proteomes" id="UP000824037"/>
    </source>
</evidence>
<dbReference type="InterPro" id="IPR005119">
    <property type="entry name" value="LysR_subst-bd"/>
</dbReference>
<dbReference type="AlphaFoldDB" id="A0A9D2EE47"/>
<dbReference type="EMBL" id="DXBY01000116">
    <property type="protein sequence ID" value="HIZ35501.1"/>
    <property type="molecule type" value="Genomic_DNA"/>
</dbReference>
<comment type="similarity">
    <text evidence="1">Belongs to the LysR transcriptional regulatory family.</text>
</comment>
<dbReference type="GO" id="GO:0000976">
    <property type="term" value="F:transcription cis-regulatory region binding"/>
    <property type="evidence" value="ECO:0007669"/>
    <property type="project" value="TreeGrafter"/>
</dbReference>
<dbReference type="FunFam" id="1.10.10.10:FF:000001">
    <property type="entry name" value="LysR family transcriptional regulator"/>
    <property type="match status" value="1"/>
</dbReference>
<keyword evidence="4" id="KW-0804">Transcription</keyword>
<dbReference type="PANTHER" id="PTHR30126">
    <property type="entry name" value="HTH-TYPE TRANSCRIPTIONAL REGULATOR"/>
    <property type="match status" value="1"/>
</dbReference>
<evidence type="ECO:0000256" key="4">
    <source>
        <dbReference type="ARBA" id="ARBA00023163"/>
    </source>
</evidence>
<dbReference type="Pfam" id="PF00126">
    <property type="entry name" value="HTH_1"/>
    <property type="match status" value="1"/>
</dbReference>
<keyword evidence="3" id="KW-0238">DNA-binding</keyword>
<feature type="domain" description="HTH lysR-type" evidence="5">
    <location>
        <begin position="2"/>
        <end position="59"/>
    </location>
</feature>
<evidence type="ECO:0000256" key="3">
    <source>
        <dbReference type="ARBA" id="ARBA00023125"/>
    </source>
</evidence>
<protein>
    <submittedName>
        <fullName evidence="6">LysR family transcriptional regulator</fullName>
    </submittedName>
</protein>
<dbReference type="PRINTS" id="PR00039">
    <property type="entry name" value="HTHLYSR"/>
</dbReference>
<dbReference type="PANTHER" id="PTHR30126:SF40">
    <property type="entry name" value="HTH-TYPE TRANSCRIPTIONAL REGULATOR GLTR"/>
    <property type="match status" value="1"/>
</dbReference>
<reference evidence="6" key="2">
    <citation type="submission" date="2021-04" db="EMBL/GenBank/DDBJ databases">
        <authorList>
            <person name="Gilroy R."/>
        </authorList>
    </citation>
    <scope>NUCLEOTIDE SEQUENCE</scope>
    <source>
        <strain evidence="6">ChiGjej4B4-7305</strain>
    </source>
</reference>
<gene>
    <name evidence="6" type="ORF">H9815_06960</name>
</gene>
<accession>A0A9D2EE47</accession>
<dbReference type="InterPro" id="IPR036390">
    <property type="entry name" value="WH_DNA-bd_sf"/>
</dbReference>
<dbReference type="InterPro" id="IPR000847">
    <property type="entry name" value="LysR_HTH_N"/>
</dbReference>
<dbReference type="Gene3D" id="3.40.190.290">
    <property type="match status" value="1"/>
</dbReference>
<dbReference type="SUPFAM" id="SSF53850">
    <property type="entry name" value="Periplasmic binding protein-like II"/>
    <property type="match status" value="1"/>
</dbReference>
<proteinExistence type="inferred from homology"/>
<evidence type="ECO:0000256" key="1">
    <source>
        <dbReference type="ARBA" id="ARBA00009437"/>
    </source>
</evidence>
<evidence type="ECO:0000313" key="6">
    <source>
        <dbReference type="EMBL" id="HIZ35501.1"/>
    </source>
</evidence>
<dbReference type="Pfam" id="PF03466">
    <property type="entry name" value="LysR_substrate"/>
    <property type="match status" value="1"/>
</dbReference>
<comment type="caution">
    <text evidence="6">The sequence shown here is derived from an EMBL/GenBank/DDBJ whole genome shotgun (WGS) entry which is preliminary data.</text>
</comment>
<dbReference type="Gene3D" id="1.10.10.10">
    <property type="entry name" value="Winged helix-like DNA-binding domain superfamily/Winged helix DNA-binding domain"/>
    <property type="match status" value="1"/>
</dbReference>
<keyword evidence="2" id="KW-0805">Transcription regulation</keyword>